<dbReference type="RefSeq" id="WP_072908587.1">
    <property type="nucleotide sequence ID" value="NZ_FRAI01000037.1"/>
</dbReference>
<dbReference type="Pfam" id="PF10672">
    <property type="entry name" value="Methyltrans_SAM"/>
    <property type="match status" value="1"/>
</dbReference>
<dbReference type="InterPro" id="IPR015947">
    <property type="entry name" value="PUA-like_sf"/>
</dbReference>
<dbReference type="STRING" id="1120989.SAMN02745227_02100"/>
<accession>A0A1M6RTJ3</accession>
<dbReference type="Gene3D" id="3.30.750.80">
    <property type="entry name" value="RNA methyltransferase domain (HRMD) like"/>
    <property type="match status" value="1"/>
</dbReference>
<dbReference type="GO" id="GO:0005737">
    <property type="term" value="C:cytoplasm"/>
    <property type="evidence" value="ECO:0007669"/>
    <property type="project" value="UniProtKB-SubCell"/>
</dbReference>
<keyword evidence="4 10" id="KW-0489">Methyltransferase</keyword>
<dbReference type="InterPro" id="IPR029063">
    <property type="entry name" value="SAM-dependent_MTases_sf"/>
</dbReference>
<evidence type="ECO:0000256" key="3">
    <source>
        <dbReference type="ARBA" id="ARBA00022552"/>
    </source>
</evidence>
<sequence length="391" mass="45168">MTKVYLKIGEQKRIIRGHRWIYSNEIEKIEGEYKPGDIVDVYDFKNRFIGRGYINPKSKITVRLFTYRQEEINREFFKRKIEEAWQYRQKIMDTNCCRVIFGEGDFLPGLIVDKFGDYLVIQTLALGIDIHKKTIVELLDEIISPKGIYERNDVQIRELEGLKEQKGYLKGNFPTKVQIIENGIKMWVDLENGQKTGYFLDQKENRLAIAPFVKDGEVLDCFSHTGSFTLHACQFGAKHVTAVDISEHAIETIKENVLLNGFENKVDYRLGNAFDILRELQREGKKFDVTILDPPAFAKSKKALKGAIRGYKDINLRGMKITKNGGFLVTASCSHYMSPELFMEVIKDAAQDADKILRQVEFRTQSKDHPIVLNADESLYLKFGIFQVLDR</sequence>
<dbReference type="EMBL" id="FRAI01000037">
    <property type="protein sequence ID" value="SHK35688.1"/>
    <property type="molecule type" value="Genomic_DNA"/>
</dbReference>
<dbReference type="InterPro" id="IPR019614">
    <property type="entry name" value="SAM-dep_methyl-trfase"/>
</dbReference>
<evidence type="ECO:0000313" key="11">
    <source>
        <dbReference type="Proteomes" id="UP000243547"/>
    </source>
</evidence>
<dbReference type="Pfam" id="PF17785">
    <property type="entry name" value="PUA_3"/>
    <property type="match status" value="1"/>
</dbReference>
<evidence type="ECO:0000259" key="9">
    <source>
        <dbReference type="SMART" id="SM00359"/>
    </source>
</evidence>
<dbReference type="OrthoDB" id="9805492at2"/>
<keyword evidence="7" id="KW-0694">RNA-binding</keyword>
<evidence type="ECO:0000256" key="5">
    <source>
        <dbReference type="ARBA" id="ARBA00022679"/>
    </source>
</evidence>
<protein>
    <submittedName>
        <fullName evidence="10">23S rRNA (Cytosine1962-C5)-methyltransferase</fullName>
    </submittedName>
</protein>
<proteinExistence type="inferred from homology"/>
<dbReference type="SUPFAM" id="SSF88697">
    <property type="entry name" value="PUA domain-like"/>
    <property type="match status" value="1"/>
</dbReference>
<dbReference type="Gene3D" id="3.40.50.150">
    <property type="entry name" value="Vaccinia Virus protein VP39"/>
    <property type="match status" value="1"/>
</dbReference>
<evidence type="ECO:0000256" key="6">
    <source>
        <dbReference type="ARBA" id="ARBA00022691"/>
    </source>
</evidence>
<comment type="similarity">
    <text evidence="8">Belongs to the methyltransferase superfamily. RlmI family.</text>
</comment>
<dbReference type="GO" id="GO:0006364">
    <property type="term" value="P:rRNA processing"/>
    <property type="evidence" value="ECO:0007669"/>
    <property type="project" value="UniProtKB-KW"/>
</dbReference>
<keyword evidence="6" id="KW-0949">S-adenosyl-L-methionine</keyword>
<organism evidence="10 11">
    <name type="scientific">Anaerobranca californiensis DSM 14826</name>
    <dbReference type="NCBI Taxonomy" id="1120989"/>
    <lineage>
        <taxon>Bacteria</taxon>
        <taxon>Bacillati</taxon>
        <taxon>Bacillota</taxon>
        <taxon>Clostridia</taxon>
        <taxon>Eubacteriales</taxon>
        <taxon>Proteinivoracaceae</taxon>
        <taxon>Anaerobranca</taxon>
    </lineage>
</organism>
<dbReference type="PANTHER" id="PTHR42873">
    <property type="entry name" value="RIBOSOMAL RNA LARGE SUBUNIT METHYLTRANSFERASE"/>
    <property type="match status" value="1"/>
</dbReference>
<dbReference type="PROSITE" id="PS50890">
    <property type="entry name" value="PUA"/>
    <property type="match status" value="1"/>
</dbReference>
<comment type="subcellular location">
    <subcellularLocation>
        <location evidence="1">Cytoplasm</location>
    </subcellularLocation>
</comment>
<dbReference type="GO" id="GO:0003723">
    <property type="term" value="F:RNA binding"/>
    <property type="evidence" value="ECO:0007669"/>
    <property type="project" value="UniProtKB-KW"/>
</dbReference>
<dbReference type="InterPro" id="IPR041532">
    <property type="entry name" value="RlmI-like_PUA"/>
</dbReference>
<dbReference type="Proteomes" id="UP000243547">
    <property type="component" value="Unassembled WGS sequence"/>
</dbReference>
<dbReference type="PANTHER" id="PTHR42873:SF1">
    <property type="entry name" value="S-ADENOSYLMETHIONINE-DEPENDENT METHYLTRANSFERASE DOMAIN-CONTAINING PROTEIN"/>
    <property type="match status" value="1"/>
</dbReference>
<keyword evidence="5 10" id="KW-0808">Transferase</keyword>
<evidence type="ECO:0000313" key="10">
    <source>
        <dbReference type="EMBL" id="SHK35688.1"/>
    </source>
</evidence>
<dbReference type="GO" id="GO:0008168">
    <property type="term" value="F:methyltransferase activity"/>
    <property type="evidence" value="ECO:0007669"/>
    <property type="project" value="UniProtKB-KW"/>
</dbReference>
<reference evidence="11" key="1">
    <citation type="submission" date="2016-11" db="EMBL/GenBank/DDBJ databases">
        <authorList>
            <person name="Varghese N."/>
            <person name="Submissions S."/>
        </authorList>
    </citation>
    <scope>NUCLEOTIDE SEQUENCE [LARGE SCALE GENOMIC DNA]</scope>
    <source>
        <strain evidence="11">DSM 14826</strain>
    </source>
</reference>
<keyword evidence="2" id="KW-0963">Cytoplasm</keyword>
<evidence type="ECO:0000256" key="1">
    <source>
        <dbReference type="ARBA" id="ARBA00004496"/>
    </source>
</evidence>
<evidence type="ECO:0000256" key="8">
    <source>
        <dbReference type="ARBA" id="ARBA00038091"/>
    </source>
</evidence>
<dbReference type="GO" id="GO:0032259">
    <property type="term" value="P:methylation"/>
    <property type="evidence" value="ECO:0007669"/>
    <property type="project" value="UniProtKB-KW"/>
</dbReference>
<dbReference type="SMART" id="SM00359">
    <property type="entry name" value="PUA"/>
    <property type="match status" value="1"/>
</dbReference>
<dbReference type="CDD" id="cd02440">
    <property type="entry name" value="AdoMet_MTases"/>
    <property type="match status" value="1"/>
</dbReference>
<dbReference type="CDD" id="cd11572">
    <property type="entry name" value="RlmI_M_like"/>
    <property type="match status" value="1"/>
</dbReference>
<dbReference type="SUPFAM" id="SSF53335">
    <property type="entry name" value="S-adenosyl-L-methionine-dependent methyltransferases"/>
    <property type="match status" value="1"/>
</dbReference>
<keyword evidence="3" id="KW-0698">rRNA processing</keyword>
<evidence type="ECO:0000256" key="4">
    <source>
        <dbReference type="ARBA" id="ARBA00022603"/>
    </source>
</evidence>
<name>A0A1M6RTJ3_9FIRM</name>
<feature type="domain" description="PUA" evidence="9">
    <location>
        <begin position="2"/>
        <end position="86"/>
    </location>
</feature>
<keyword evidence="11" id="KW-1185">Reference proteome</keyword>
<dbReference type="AlphaFoldDB" id="A0A1M6RTJ3"/>
<dbReference type="InterPro" id="IPR036974">
    <property type="entry name" value="PUA_sf"/>
</dbReference>
<dbReference type="CDD" id="cd21153">
    <property type="entry name" value="PUA_RlmI"/>
    <property type="match status" value="1"/>
</dbReference>
<dbReference type="InterPro" id="IPR002478">
    <property type="entry name" value="PUA"/>
</dbReference>
<evidence type="ECO:0000256" key="2">
    <source>
        <dbReference type="ARBA" id="ARBA00022490"/>
    </source>
</evidence>
<evidence type="ECO:0000256" key="7">
    <source>
        <dbReference type="ARBA" id="ARBA00022884"/>
    </source>
</evidence>
<gene>
    <name evidence="10" type="ORF">SAMN02745227_02100</name>
</gene>
<dbReference type="Gene3D" id="2.30.130.10">
    <property type="entry name" value="PUA domain"/>
    <property type="match status" value="1"/>
</dbReference>